<protein>
    <recommendedName>
        <fullName evidence="7">Stigma-specific Stig1 family protein</fullName>
    </recommendedName>
</protein>
<keyword evidence="2 4" id="KW-0732">Signal</keyword>
<dbReference type="PANTHER" id="PTHR33227">
    <property type="entry name" value="STIGMA-SPECIFIC STIG1-LIKE PROTEIN 3"/>
    <property type="match status" value="1"/>
</dbReference>
<comment type="similarity">
    <text evidence="1">Belongs to the STIG1 family.</text>
</comment>
<feature type="compositionally biased region" description="Low complexity" evidence="3">
    <location>
        <begin position="35"/>
        <end position="48"/>
    </location>
</feature>
<feature type="signal peptide" evidence="4">
    <location>
        <begin position="1"/>
        <end position="19"/>
    </location>
</feature>
<evidence type="ECO:0000313" key="6">
    <source>
        <dbReference type="Proteomes" id="UP000823749"/>
    </source>
</evidence>
<evidence type="ECO:0000313" key="5">
    <source>
        <dbReference type="EMBL" id="KAG5551048.1"/>
    </source>
</evidence>
<reference evidence="5" key="1">
    <citation type="submission" date="2020-08" db="EMBL/GenBank/DDBJ databases">
        <title>Plant Genome Project.</title>
        <authorList>
            <person name="Zhang R.-G."/>
        </authorList>
    </citation>
    <scope>NUCLEOTIDE SEQUENCE</scope>
    <source>
        <strain evidence="5">WSP0</strain>
        <tissue evidence="5">Leaf</tissue>
    </source>
</reference>
<dbReference type="InterPro" id="IPR006969">
    <property type="entry name" value="Stig-like"/>
</dbReference>
<feature type="chain" id="PRO_5043989198" description="Stigma-specific Stig1 family protein" evidence="4">
    <location>
        <begin position="20"/>
        <end position="169"/>
    </location>
</feature>
<evidence type="ECO:0000256" key="2">
    <source>
        <dbReference type="ARBA" id="ARBA00022729"/>
    </source>
</evidence>
<comment type="caution">
    <text evidence="5">The sequence shown here is derived from an EMBL/GenBank/DDBJ whole genome shotgun (WGS) entry which is preliminary data.</text>
</comment>
<keyword evidence="6" id="KW-1185">Reference proteome</keyword>
<organism evidence="5 6">
    <name type="scientific">Rhododendron griersonianum</name>
    <dbReference type="NCBI Taxonomy" id="479676"/>
    <lineage>
        <taxon>Eukaryota</taxon>
        <taxon>Viridiplantae</taxon>
        <taxon>Streptophyta</taxon>
        <taxon>Embryophyta</taxon>
        <taxon>Tracheophyta</taxon>
        <taxon>Spermatophyta</taxon>
        <taxon>Magnoliopsida</taxon>
        <taxon>eudicotyledons</taxon>
        <taxon>Gunneridae</taxon>
        <taxon>Pentapetalae</taxon>
        <taxon>asterids</taxon>
        <taxon>Ericales</taxon>
        <taxon>Ericaceae</taxon>
        <taxon>Ericoideae</taxon>
        <taxon>Rhodoreae</taxon>
        <taxon>Rhododendron</taxon>
    </lineage>
</organism>
<evidence type="ECO:0000256" key="4">
    <source>
        <dbReference type="SAM" id="SignalP"/>
    </source>
</evidence>
<evidence type="ECO:0008006" key="7">
    <source>
        <dbReference type="Google" id="ProtNLM"/>
    </source>
</evidence>
<evidence type="ECO:0000256" key="1">
    <source>
        <dbReference type="ARBA" id="ARBA00006010"/>
    </source>
</evidence>
<sequence length="169" mass="18339">MKVITLILIIAMTMALSIAVTIKSTADKEEKPYFDPVESTPTTSSSPDEPFPLQENARMPSKRVSRFLVEQSTAPARTYANNVCQMNQINCVSVGKAGHTKNSTCCNLRCVHLQSDRRNCGLCGFVCPYNKVCCGGVCVNVATDVNHCGLCHNVCGQGLACLYSMCDYA</sequence>
<dbReference type="AlphaFoldDB" id="A0AAV6KEV2"/>
<dbReference type="PANTHER" id="PTHR33227:SF18">
    <property type="entry name" value="STIGMA-SPECIFIC STIG1-LIKE PROTEIN 3"/>
    <property type="match status" value="1"/>
</dbReference>
<proteinExistence type="inferred from homology"/>
<dbReference type="EMBL" id="JACTNZ010000004">
    <property type="protein sequence ID" value="KAG5551048.1"/>
    <property type="molecule type" value="Genomic_DNA"/>
</dbReference>
<dbReference type="Pfam" id="PF04885">
    <property type="entry name" value="Stig1"/>
    <property type="match status" value="1"/>
</dbReference>
<name>A0AAV6KEV2_9ERIC</name>
<dbReference type="Proteomes" id="UP000823749">
    <property type="component" value="Chromosome 4"/>
</dbReference>
<evidence type="ECO:0000256" key="3">
    <source>
        <dbReference type="SAM" id="MobiDB-lite"/>
    </source>
</evidence>
<accession>A0AAV6KEV2</accession>
<gene>
    <name evidence="5" type="ORF">RHGRI_009468</name>
</gene>
<feature type="region of interest" description="Disordered" evidence="3">
    <location>
        <begin position="31"/>
        <end position="56"/>
    </location>
</feature>